<dbReference type="Proteomes" id="UP001642540">
    <property type="component" value="Unassembled WGS sequence"/>
</dbReference>
<accession>A0ABP1S6K9</accession>
<dbReference type="InterPro" id="IPR036728">
    <property type="entry name" value="PBP_GOBP_sf"/>
</dbReference>
<reference evidence="2 3" key="1">
    <citation type="submission" date="2024-08" db="EMBL/GenBank/DDBJ databases">
        <authorList>
            <person name="Cucini C."/>
            <person name="Frati F."/>
        </authorList>
    </citation>
    <scope>NUCLEOTIDE SEQUENCE [LARGE SCALE GENOMIC DNA]</scope>
</reference>
<feature type="chain" id="PRO_5045513766" evidence="1">
    <location>
        <begin position="26"/>
        <end position="171"/>
    </location>
</feature>
<feature type="signal peptide" evidence="1">
    <location>
        <begin position="1"/>
        <end position="25"/>
    </location>
</feature>
<name>A0ABP1S6K9_9HEXA</name>
<sequence length="171" mass="19224">MNFREHLSLAVVITVAVVAHYQVSANKMPEIKCLGEKVDMTHFLSGFMDCAAELMSADDVAKMKDPNTPEEERKAIGKKAHEHSCVTYCQWTKHNHMLTDDGKQLNETSLPEIVKVLPQAAQEDFKTGLKKCADENSSTFSTDDNCKGYKGFEKCTHDLYKTVCKEDMPCQ</sequence>
<comment type="caution">
    <text evidence="2">The sequence shown here is derived from an EMBL/GenBank/DDBJ whole genome shotgun (WGS) entry which is preliminary data.</text>
</comment>
<proteinExistence type="predicted"/>
<keyword evidence="3" id="KW-1185">Reference proteome</keyword>
<evidence type="ECO:0000313" key="2">
    <source>
        <dbReference type="EMBL" id="CAL8144177.1"/>
    </source>
</evidence>
<evidence type="ECO:0000313" key="3">
    <source>
        <dbReference type="Proteomes" id="UP001642540"/>
    </source>
</evidence>
<dbReference type="SUPFAM" id="SSF47565">
    <property type="entry name" value="Insect pheromone/odorant-binding proteins"/>
    <property type="match status" value="1"/>
</dbReference>
<dbReference type="EMBL" id="CAXLJM020000160">
    <property type="protein sequence ID" value="CAL8144177.1"/>
    <property type="molecule type" value="Genomic_DNA"/>
</dbReference>
<gene>
    <name evidence="2" type="ORF">ODALV1_LOCUS30113</name>
</gene>
<protein>
    <submittedName>
        <fullName evidence="2">Uncharacterized protein</fullName>
    </submittedName>
</protein>
<keyword evidence="1" id="KW-0732">Signal</keyword>
<dbReference type="Gene3D" id="1.10.238.20">
    <property type="entry name" value="Pheromone/general odorant binding protein domain"/>
    <property type="match status" value="1"/>
</dbReference>
<organism evidence="2 3">
    <name type="scientific">Orchesella dallaii</name>
    <dbReference type="NCBI Taxonomy" id="48710"/>
    <lineage>
        <taxon>Eukaryota</taxon>
        <taxon>Metazoa</taxon>
        <taxon>Ecdysozoa</taxon>
        <taxon>Arthropoda</taxon>
        <taxon>Hexapoda</taxon>
        <taxon>Collembola</taxon>
        <taxon>Entomobryomorpha</taxon>
        <taxon>Entomobryoidea</taxon>
        <taxon>Orchesellidae</taxon>
        <taxon>Orchesellinae</taxon>
        <taxon>Orchesella</taxon>
    </lineage>
</organism>
<evidence type="ECO:0000256" key="1">
    <source>
        <dbReference type="SAM" id="SignalP"/>
    </source>
</evidence>